<dbReference type="EMBL" id="JAIWQS010000002">
    <property type="protein sequence ID" value="KAJ8772499.1"/>
    <property type="molecule type" value="Genomic_DNA"/>
</dbReference>
<gene>
    <name evidence="1" type="ORF">K2173_027676</name>
</gene>
<keyword evidence="2" id="KW-1185">Reference proteome</keyword>
<dbReference type="PANTHER" id="PTHR38390:SF2">
    <property type="entry name" value="OS01G0103900 PROTEIN"/>
    <property type="match status" value="1"/>
</dbReference>
<evidence type="ECO:0000313" key="1">
    <source>
        <dbReference type="EMBL" id="KAJ8772499.1"/>
    </source>
</evidence>
<proteinExistence type="predicted"/>
<organism evidence="1 2">
    <name type="scientific">Erythroxylum novogranatense</name>
    <dbReference type="NCBI Taxonomy" id="1862640"/>
    <lineage>
        <taxon>Eukaryota</taxon>
        <taxon>Viridiplantae</taxon>
        <taxon>Streptophyta</taxon>
        <taxon>Embryophyta</taxon>
        <taxon>Tracheophyta</taxon>
        <taxon>Spermatophyta</taxon>
        <taxon>Magnoliopsida</taxon>
        <taxon>eudicotyledons</taxon>
        <taxon>Gunneridae</taxon>
        <taxon>Pentapetalae</taxon>
        <taxon>rosids</taxon>
        <taxon>fabids</taxon>
        <taxon>Malpighiales</taxon>
        <taxon>Erythroxylaceae</taxon>
        <taxon>Erythroxylum</taxon>
    </lineage>
</organism>
<accession>A0AAV8U2Z0</accession>
<dbReference type="PANTHER" id="PTHR38390">
    <property type="entry name" value="OS01G0103900 PROTEIN"/>
    <property type="match status" value="1"/>
</dbReference>
<reference evidence="1 2" key="1">
    <citation type="submission" date="2021-09" db="EMBL/GenBank/DDBJ databases">
        <title>Genomic insights and catalytic innovation underlie evolution of tropane alkaloids biosynthesis.</title>
        <authorList>
            <person name="Wang Y.-J."/>
            <person name="Tian T."/>
            <person name="Huang J.-P."/>
            <person name="Huang S.-X."/>
        </authorList>
    </citation>
    <scope>NUCLEOTIDE SEQUENCE [LARGE SCALE GENOMIC DNA]</scope>
    <source>
        <strain evidence="1">KIB-2018</strain>
        <tissue evidence="1">Leaf</tissue>
    </source>
</reference>
<protein>
    <submittedName>
        <fullName evidence="1">Uncharacterized protein</fullName>
    </submittedName>
</protein>
<comment type="caution">
    <text evidence="1">The sequence shown here is derived from an EMBL/GenBank/DDBJ whole genome shotgun (WGS) entry which is preliminary data.</text>
</comment>
<dbReference type="Proteomes" id="UP001159364">
    <property type="component" value="Linkage Group LG02"/>
</dbReference>
<evidence type="ECO:0000313" key="2">
    <source>
        <dbReference type="Proteomes" id="UP001159364"/>
    </source>
</evidence>
<dbReference type="AlphaFoldDB" id="A0AAV8U2Z0"/>
<name>A0AAV8U2Z0_9ROSI</name>
<sequence length="654" mass="73217">MVLICFVLDLCGLSPPLLRDLKQCLLQLANFHAISSPPRNHPSKSLPDRIGLCYCSKDRTSGSHELKVAYNPIGNFNLRDFHHAVNNLPEDAFSPEIDDSIGLRSGVGEKLSSVFTDHALYSWGGNDVMRKVIVLCSFVPDNLDSALKMTLMEAAEKCVSLEFVLFEQSSNHLINFQDNVNCFMRSLSDLDNCSFRTYLPDGRVFQGLIKRWLHELKDDMEDPLQARFVFNSNMLGSLNFISCNLSVPFNQIIDGFGTCQACRCHGFLIDNTVKEEVKGPSCSVTGQYLETCQMECSLKVGEKTILFMPSFQSSLMLQQVSLPIEFYVIERTNLKTLSEGLVIGSSYFVTPSSNHDIESSSDEMDHSDLNAQFFQGVCSALHSMDEGLICFSYCNLETMRGATFRCYYILQPSDNGPMLLRRVAGSEEVLPVPDVSPFIDSSLTKESQNSIQANLLKMESSDYDPLLHERGFHQKLNQLVRDSSQFGSSPTTSHEAMSVPNSTQTDLLEQLVHSNSPTNVIIVEDETVQLDQTAVESKTADSIPEEWEQLVVSGVRRTISPSCISKPKLDHFVLSPSADNKQLDPKTSKILERLEVPRPLKPRVVSPLNSRIAETSVSTKMPLVPFQPIHLTNECSTSSQLMKPNFQRLKRKHR</sequence>